<reference evidence="1" key="2">
    <citation type="journal article" date="2007" name="Science">
        <title>Draft genome sequence of the sexually transmitted pathogen Trichomonas vaginalis.</title>
        <authorList>
            <person name="Carlton J.M."/>
            <person name="Hirt R.P."/>
            <person name="Silva J.C."/>
            <person name="Delcher A.L."/>
            <person name="Schatz M."/>
            <person name="Zhao Q."/>
            <person name="Wortman J.R."/>
            <person name="Bidwell S.L."/>
            <person name="Alsmark U.C.M."/>
            <person name="Besteiro S."/>
            <person name="Sicheritz-Ponten T."/>
            <person name="Noel C.J."/>
            <person name="Dacks J.B."/>
            <person name="Foster P.G."/>
            <person name="Simillion C."/>
            <person name="Van de Peer Y."/>
            <person name="Miranda-Saavedra D."/>
            <person name="Barton G.J."/>
            <person name="Westrop G.D."/>
            <person name="Mueller S."/>
            <person name="Dessi D."/>
            <person name="Fiori P.L."/>
            <person name="Ren Q."/>
            <person name="Paulsen I."/>
            <person name="Zhang H."/>
            <person name="Bastida-Corcuera F.D."/>
            <person name="Simoes-Barbosa A."/>
            <person name="Brown M.T."/>
            <person name="Hayes R.D."/>
            <person name="Mukherjee M."/>
            <person name="Okumura C.Y."/>
            <person name="Schneider R."/>
            <person name="Smith A.J."/>
            <person name="Vanacova S."/>
            <person name="Villalvazo M."/>
            <person name="Haas B.J."/>
            <person name="Pertea M."/>
            <person name="Feldblyum T.V."/>
            <person name="Utterback T.R."/>
            <person name="Shu C.L."/>
            <person name="Osoegawa K."/>
            <person name="de Jong P.J."/>
            <person name="Hrdy I."/>
            <person name="Horvathova L."/>
            <person name="Zubacova Z."/>
            <person name="Dolezal P."/>
            <person name="Malik S.B."/>
            <person name="Logsdon J.M. Jr."/>
            <person name="Henze K."/>
            <person name="Gupta A."/>
            <person name="Wang C.C."/>
            <person name="Dunne R.L."/>
            <person name="Upcroft J.A."/>
            <person name="Upcroft P."/>
            <person name="White O."/>
            <person name="Salzberg S.L."/>
            <person name="Tang P."/>
            <person name="Chiu C.-H."/>
            <person name="Lee Y.-S."/>
            <person name="Embley T.M."/>
            <person name="Coombs G.H."/>
            <person name="Mottram J.C."/>
            <person name="Tachezy J."/>
            <person name="Fraser-Liggett C.M."/>
            <person name="Johnson P.J."/>
        </authorList>
    </citation>
    <scope>NUCLEOTIDE SEQUENCE [LARGE SCALE GENOMIC DNA]</scope>
    <source>
        <strain evidence="1">G3</strain>
    </source>
</reference>
<evidence type="ECO:0000313" key="2">
    <source>
        <dbReference type="Proteomes" id="UP000001542"/>
    </source>
</evidence>
<dbReference type="Proteomes" id="UP000001542">
    <property type="component" value="Unassembled WGS sequence"/>
</dbReference>
<protein>
    <submittedName>
        <fullName evidence="1">Uncharacterized protein</fullName>
    </submittedName>
</protein>
<dbReference type="RefSeq" id="XP_001313420.1">
    <property type="nucleotide sequence ID" value="XM_001313419.1"/>
</dbReference>
<dbReference type="EMBL" id="DS113599">
    <property type="protein sequence ID" value="EAY00491.1"/>
    <property type="molecule type" value="Genomic_DNA"/>
</dbReference>
<evidence type="ECO:0000313" key="1">
    <source>
        <dbReference type="EMBL" id="EAY00491.1"/>
    </source>
</evidence>
<gene>
    <name evidence="1" type="ORF">TVAG_317760</name>
</gene>
<dbReference type="KEGG" id="tva:4758312"/>
<dbReference type="VEuPathDB" id="TrichDB:TVAG_317760"/>
<keyword evidence="2" id="KW-1185">Reference proteome</keyword>
<dbReference type="VEuPathDB" id="TrichDB:TVAGG3_0551650"/>
<sequence>MLSLLFSVSLSAKWDRTVFQDGTCPSTSTFEINDVYFENLDAESQNGGAITIRGCTGTLKMNVVTFIHCISRSTGGAIFIESNPYNVDATKVCVSKCSSTQNCQYAQFTSSQGTFTHTYFNIFLFE</sequence>
<dbReference type="AlphaFoldDB" id="A2F3M3"/>
<name>A2F3M3_TRIV3</name>
<proteinExistence type="predicted"/>
<reference evidence="1" key="1">
    <citation type="submission" date="2006-10" db="EMBL/GenBank/DDBJ databases">
        <authorList>
            <person name="Amadeo P."/>
            <person name="Zhao Q."/>
            <person name="Wortman J."/>
            <person name="Fraser-Liggett C."/>
            <person name="Carlton J."/>
        </authorList>
    </citation>
    <scope>NUCLEOTIDE SEQUENCE</scope>
    <source>
        <strain evidence="1">G3</strain>
    </source>
</reference>
<dbReference type="InParanoid" id="A2F3M3"/>
<accession>A2F3M3</accession>
<organism evidence="1 2">
    <name type="scientific">Trichomonas vaginalis (strain ATCC PRA-98 / G3)</name>
    <dbReference type="NCBI Taxonomy" id="412133"/>
    <lineage>
        <taxon>Eukaryota</taxon>
        <taxon>Metamonada</taxon>
        <taxon>Parabasalia</taxon>
        <taxon>Trichomonadida</taxon>
        <taxon>Trichomonadidae</taxon>
        <taxon>Trichomonas</taxon>
    </lineage>
</organism>